<dbReference type="GO" id="GO:0003700">
    <property type="term" value="F:DNA-binding transcription factor activity"/>
    <property type="evidence" value="ECO:0007669"/>
    <property type="project" value="InterPro"/>
</dbReference>
<dbReference type="InterPro" id="IPR051446">
    <property type="entry name" value="HTH_trans_reg/aminotransferase"/>
</dbReference>
<dbReference type="SMART" id="SM00345">
    <property type="entry name" value="HTH_GNTR"/>
    <property type="match status" value="1"/>
</dbReference>
<evidence type="ECO:0000256" key="4">
    <source>
        <dbReference type="ARBA" id="ARBA00023125"/>
    </source>
</evidence>
<keyword evidence="3" id="KW-0805">Transcription regulation</keyword>
<dbReference type="PANTHER" id="PTHR46577:SF1">
    <property type="entry name" value="HTH-TYPE TRANSCRIPTIONAL REGULATORY PROTEIN GABR"/>
    <property type="match status" value="1"/>
</dbReference>
<dbReference type="InterPro" id="IPR036390">
    <property type="entry name" value="WH_DNA-bd_sf"/>
</dbReference>
<dbReference type="Gene3D" id="3.40.640.10">
    <property type="entry name" value="Type I PLP-dependent aspartate aminotransferase-like (Major domain)"/>
    <property type="match status" value="1"/>
</dbReference>
<evidence type="ECO:0000313" key="8">
    <source>
        <dbReference type="EMBL" id="TQJ07118.1"/>
    </source>
</evidence>
<dbReference type="AlphaFoldDB" id="A0A542DVL4"/>
<evidence type="ECO:0000256" key="5">
    <source>
        <dbReference type="ARBA" id="ARBA00023163"/>
    </source>
</evidence>
<accession>A0A542DVL4</accession>
<dbReference type="SUPFAM" id="SSF53383">
    <property type="entry name" value="PLP-dependent transferases"/>
    <property type="match status" value="1"/>
</dbReference>
<dbReference type="Proteomes" id="UP000317893">
    <property type="component" value="Unassembled WGS sequence"/>
</dbReference>
<evidence type="ECO:0000256" key="3">
    <source>
        <dbReference type="ARBA" id="ARBA00023015"/>
    </source>
</evidence>
<dbReference type="CDD" id="cd07377">
    <property type="entry name" value="WHTH_GntR"/>
    <property type="match status" value="1"/>
</dbReference>
<name>A0A542DVL4_9MICO</name>
<dbReference type="PROSITE" id="PS50949">
    <property type="entry name" value="HTH_GNTR"/>
    <property type="match status" value="1"/>
</dbReference>
<evidence type="ECO:0000256" key="6">
    <source>
        <dbReference type="SAM" id="MobiDB-lite"/>
    </source>
</evidence>
<keyword evidence="2" id="KW-0663">Pyridoxal phosphate</keyword>
<gene>
    <name evidence="8" type="ORF">FB458_0167</name>
</gene>
<dbReference type="PANTHER" id="PTHR46577">
    <property type="entry name" value="HTH-TYPE TRANSCRIPTIONAL REGULATORY PROTEIN GABR"/>
    <property type="match status" value="1"/>
</dbReference>
<dbReference type="GO" id="GO:0003677">
    <property type="term" value="F:DNA binding"/>
    <property type="evidence" value="ECO:0007669"/>
    <property type="project" value="UniProtKB-KW"/>
</dbReference>
<feature type="region of interest" description="Disordered" evidence="6">
    <location>
        <begin position="1"/>
        <end position="25"/>
    </location>
</feature>
<comment type="similarity">
    <text evidence="1">In the C-terminal section; belongs to the class-I pyridoxal-phosphate-dependent aminotransferase family.</text>
</comment>
<organism evidence="8 9">
    <name type="scientific">Lapillicoccus jejuensis</name>
    <dbReference type="NCBI Taxonomy" id="402171"/>
    <lineage>
        <taxon>Bacteria</taxon>
        <taxon>Bacillati</taxon>
        <taxon>Actinomycetota</taxon>
        <taxon>Actinomycetes</taxon>
        <taxon>Micrococcales</taxon>
        <taxon>Intrasporangiaceae</taxon>
        <taxon>Lapillicoccus</taxon>
    </lineage>
</organism>
<dbReference type="Pfam" id="PF00155">
    <property type="entry name" value="Aminotran_1_2"/>
    <property type="match status" value="1"/>
</dbReference>
<sequence length="482" mass="50688">MSPSVSAPRLAGLLTGGSPRGTDDGPAYRSLAEGVRRLVADGRLLAGTRLPSERELTAALGVSRTTVAAAYGVLRERGYLQSRRGSGSVVSLPTGPVPGGPLSPVDGLAPDVLDLTIAAHAATPGLAEAYEEAMAALPHHLPGTGYHPYGLPEVRELLAERYTARGLPTDPSQVLVTTGALAGLGLALRALGSPGDRALVESPSYPNAMAAIRGAGLRTVGLALDEDGLDADGLDVTLRQSAARLAYLVPDFHNPTGTLVGDPTREQVARVLRRRRTTALVDETPVDLALDRPESAMPAPMASYDDRVVTLGSAAKSYWGGLRVGWLRVPLADTGRFQQARLTLDLGAAVVEQLVLAALLRRRDELLARRREQLRASRAAMVSALAEHLPDWRFTVPEGGLCLWCRLPEPRSSALADAAPAHGLRLAPGSAFGVDGGLESFCRLPMALPPDLATEAVRRVARAWDDAVTGTPARSARPVIVA</sequence>
<proteinExistence type="inferred from homology"/>
<evidence type="ECO:0000313" key="9">
    <source>
        <dbReference type="Proteomes" id="UP000317893"/>
    </source>
</evidence>
<protein>
    <submittedName>
        <fullName evidence="8">GntR family transcriptional regulator</fullName>
    </submittedName>
</protein>
<evidence type="ECO:0000256" key="1">
    <source>
        <dbReference type="ARBA" id="ARBA00005384"/>
    </source>
</evidence>
<dbReference type="Gene3D" id="1.10.10.10">
    <property type="entry name" value="Winged helix-like DNA-binding domain superfamily/Winged helix DNA-binding domain"/>
    <property type="match status" value="1"/>
</dbReference>
<keyword evidence="5" id="KW-0804">Transcription</keyword>
<dbReference type="GO" id="GO:0030170">
    <property type="term" value="F:pyridoxal phosphate binding"/>
    <property type="evidence" value="ECO:0007669"/>
    <property type="project" value="InterPro"/>
</dbReference>
<dbReference type="InterPro" id="IPR015424">
    <property type="entry name" value="PyrdxlP-dep_Trfase"/>
</dbReference>
<evidence type="ECO:0000256" key="2">
    <source>
        <dbReference type="ARBA" id="ARBA00022898"/>
    </source>
</evidence>
<reference evidence="8 9" key="1">
    <citation type="submission" date="2019-06" db="EMBL/GenBank/DDBJ databases">
        <title>Sequencing the genomes of 1000 actinobacteria strains.</title>
        <authorList>
            <person name="Klenk H.-P."/>
        </authorList>
    </citation>
    <scope>NUCLEOTIDE SEQUENCE [LARGE SCALE GENOMIC DNA]</scope>
    <source>
        <strain evidence="8 9">DSM 18607</strain>
    </source>
</reference>
<feature type="domain" description="HTH gntR-type" evidence="7">
    <location>
        <begin position="25"/>
        <end position="93"/>
    </location>
</feature>
<evidence type="ECO:0000259" key="7">
    <source>
        <dbReference type="PROSITE" id="PS50949"/>
    </source>
</evidence>
<dbReference type="InterPro" id="IPR000524">
    <property type="entry name" value="Tscrpt_reg_HTH_GntR"/>
</dbReference>
<dbReference type="InterPro" id="IPR036388">
    <property type="entry name" value="WH-like_DNA-bd_sf"/>
</dbReference>
<dbReference type="Pfam" id="PF00392">
    <property type="entry name" value="GntR"/>
    <property type="match status" value="1"/>
</dbReference>
<dbReference type="CDD" id="cd00609">
    <property type="entry name" value="AAT_like"/>
    <property type="match status" value="1"/>
</dbReference>
<comment type="caution">
    <text evidence="8">The sequence shown here is derived from an EMBL/GenBank/DDBJ whole genome shotgun (WGS) entry which is preliminary data.</text>
</comment>
<dbReference type="EMBL" id="VFMN01000001">
    <property type="protein sequence ID" value="TQJ07118.1"/>
    <property type="molecule type" value="Genomic_DNA"/>
</dbReference>
<dbReference type="SUPFAM" id="SSF46785">
    <property type="entry name" value="Winged helix' DNA-binding domain"/>
    <property type="match status" value="1"/>
</dbReference>
<dbReference type="InterPro" id="IPR004839">
    <property type="entry name" value="Aminotransferase_I/II_large"/>
</dbReference>
<keyword evidence="4" id="KW-0238">DNA-binding</keyword>
<dbReference type="RefSeq" id="WP_211355888.1">
    <property type="nucleotide sequence ID" value="NZ_BAAAPR010000018.1"/>
</dbReference>
<dbReference type="InterPro" id="IPR015421">
    <property type="entry name" value="PyrdxlP-dep_Trfase_major"/>
</dbReference>
<dbReference type="PRINTS" id="PR00035">
    <property type="entry name" value="HTHGNTR"/>
</dbReference>
<keyword evidence="9" id="KW-1185">Reference proteome</keyword>